<organism evidence="2 3">
    <name type="scientific">Stanieria cyanosphaera (strain ATCC 29371 / PCC 7437)</name>
    <dbReference type="NCBI Taxonomy" id="111780"/>
    <lineage>
        <taxon>Bacteria</taxon>
        <taxon>Bacillati</taxon>
        <taxon>Cyanobacteriota</taxon>
        <taxon>Cyanophyceae</taxon>
        <taxon>Pleurocapsales</taxon>
        <taxon>Dermocarpellaceae</taxon>
        <taxon>Stanieria</taxon>
    </lineage>
</organism>
<proteinExistence type="predicted"/>
<evidence type="ECO:0000313" key="2">
    <source>
        <dbReference type="EMBL" id="AFZ34248.1"/>
    </source>
</evidence>
<dbReference type="PATRIC" id="fig|111780.3.peg.685"/>
<accession>K9XNZ7</accession>
<keyword evidence="3" id="KW-1185">Reference proteome</keyword>
<name>K9XNZ7_STAC7</name>
<dbReference type="eggNOG" id="ENOG5031KNS">
    <property type="taxonomic scope" value="Bacteria"/>
</dbReference>
<sequence>MMVKAIDFSSNCLLKSDGMKIRNLLISFSLGLLLPLIAIDFSANHSLTLVVAQNLRPEMAAAEVYQRLKQFPPANQYLSQETGKIDSDNTLVSRIIRYHQYVKSRPVTYRLDWQLTLADYLGVNEPISESRYPGSQTLTVNPQQSDIKIIKDLTRTQRNKLIETLVSIYNPQTPSTNNSNSSPPSPSSNSVSQPRLPQPGDAQLLLP</sequence>
<dbReference type="EMBL" id="CP003653">
    <property type="protein sequence ID" value="AFZ34248.1"/>
    <property type="molecule type" value="Genomic_DNA"/>
</dbReference>
<gene>
    <name evidence="2" type="ordered locus">Sta7437_0653</name>
</gene>
<dbReference type="Proteomes" id="UP000010473">
    <property type="component" value="Chromosome"/>
</dbReference>
<feature type="region of interest" description="Disordered" evidence="1">
    <location>
        <begin position="169"/>
        <end position="207"/>
    </location>
</feature>
<reference evidence="3" key="1">
    <citation type="journal article" date="2013" name="Proc. Natl. Acad. Sci. U.S.A.">
        <title>Improving the coverage of the cyanobacterial phylum using diversity-driven genome sequencing.</title>
        <authorList>
            <person name="Shih P.M."/>
            <person name="Wu D."/>
            <person name="Latifi A."/>
            <person name="Axen S.D."/>
            <person name="Fewer D.P."/>
            <person name="Talla E."/>
            <person name="Calteau A."/>
            <person name="Cai F."/>
            <person name="Tandeau de Marsac N."/>
            <person name="Rippka R."/>
            <person name="Herdman M."/>
            <person name="Sivonen K."/>
            <person name="Coursin T."/>
            <person name="Laurent T."/>
            <person name="Goodwin L."/>
            <person name="Nolan M."/>
            <person name="Davenport K.W."/>
            <person name="Han C.S."/>
            <person name="Rubin E.M."/>
            <person name="Eisen J.A."/>
            <person name="Woyke T."/>
            <person name="Gugger M."/>
            <person name="Kerfeld C.A."/>
        </authorList>
    </citation>
    <scope>NUCLEOTIDE SEQUENCE [LARGE SCALE GENOMIC DNA]</scope>
    <source>
        <strain evidence="3">ATCC 29371 / PCC 7437</strain>
    </source>
</reference>
<feature type="compositionally biased region" description="Low complexity" evidence="1">
    <location>
        <begin position="170"/>
        <end position="194"/>
    </location>
</feature>
<dbReference type="STRING" id="111780.Sta7437_0653"/>
<dbReference type="HOGENOM" id="CLU_099780_1_0_3"/>
<dbReference type="KEGG" id="scs:Sta7437_0653"/>
<protein>
    <submittedName>
        <fullName evidence="2">Uncharacterized protein</fullName>
    </submittedName>
</protein>
<dbReference type="AlphaFoldDB" id="K9XNZ7"/>
<evidence type="ECO:0000256" key="1">
    <source>
        <dbReference type="SAM" id="MobiDB-lite"/>
    </source>
</evidence>
<evidence type="ECO:0000313" key="3">
    <source>
        <dbReference type="Proteomes" id="UP000010473"/>
    </source>
</evidence>